<reference evidence="7" key="1">
    <citation type="submission" date="2020-09" db="EMBL/GenBank/DDBJ databases">
        <title>A novel bacterium of genus Neiella, isolated from South China Sea.</title>
        <authorList>
            <person name="Huang H."/>
            <person name="Mo K."/>
            <person name="Hu Y."/>
        </authorList>
    </citation>
    <scope>NUCLEOTIDE SEQUENCE</scope>
    <source>
        <strain evidence="7">HB171785</strain>
    </source>
</reference>
<dbReference type="RefSeq" id="WP_191144692.1">
    <property type="nucleotide sequence ID" value="NZ_JACXAF010000010.1"/>
</dbReference>
<comment type="cofactor">
    <cofactor evidence="1">
        <name>Mg(2+)</name>
        <dbReference type="ChEBI" id="CHEBI:18420"/>
    </cofactor>
</comment>
<protein>
    <submittedName>
        <fullName evidence="7">Hexitol phosphatase HxpB</fullName>
    </submittedName>
</protein>
<dbReference type="GO" id="GO:0016787">
    <property type="term" value="F:hydrolase activity"/>
    <property type="evidence" value="ECO:0007669"/>
    <property type="project" value="UniProtKB-KW"/>
</dbReference>
<dbReference type="Pfam" id="PF00702">
    <property type="entry name" value="Hydrolase"/>
    <property type="match status" value="1"/>
</dbReference>
<dbReference type="InterPro" id="IPR023198">
    <property type="entry name" value="PGP-like_dom2"/>
</dbReference>
<dbReference type="FunFam" id="3.40.50.1000:FF:000036">
    <property type="entry name" value="HAD family hydrolase"/>
    <property type="match status" value="1"/>
</dbReference>
<evidence type="ECO:0000313" key="8">
    <source>
        <dbReference type="Proteomes" id="UP000638014"/>
    </source>
</evidence>
<keyword evidence="3" id="KW-0479">Metal-binding</keyword>
<evidence type="ECO:0000256" key="2">
    <source>
        <dbReference type="ARBA" id="ARBA00006171"/>
    </source>
</evidence>
<comment type="similarity">
    <text evidence="2">Belongs to the HAD-like hydrolase superfamily. CbbY/CbbZ/Gph/YieH family.</text>
</comment>
<name>A0A8J6UJ00_9GAMM</name>
<keyword evidence="8" id="KW-1185">Reference proteome</keyword>
<dbReference type="NCBIfam" id="NF008087">
    <property type="entry name" value="PRK10826.1"/>
    <property type="match status" value="1"/>
</dbReference>
<dbReference type="NCBIfam" id="TIGR01509">
    <property type="entry name" value="HAD-SF-IA-v3"/>
    <property type="match status" value="1"/>
</dbReference>
<dbReference type="CDD" id="cd07505">
    <property type="entry name" value="HAD_BPGM-like"/>
    <property type="match status" value="1"/>
</dbReference>
<dbReference type="SFLD" id="SFLDG01129">
    <property type="entry name" value="C1.5:_HAD__Beta-PGM__Phosphata"/>
    <property type="match status" value="1"/>
</dbReference>
<dbReference type="Gene3D" id="1.10.150.240">
    <property type="entry name" value="Putative phosphatase, domain 2"/>
    <property type="match status" value="1"/>
</dbReference>
<evidence type="ECO:0000256" key="6">
    <source>
        <dbReference type="ARBA" id="ARBA00023277"/>
    </source>
</evidence>
<dbReference type="PANTHER" id="PTHR46193:SF18">
    <property type="entry name" value="HEXITOL PHOSPHATASE B"/>
    <property type="match status" value="1"/>
</dbReference>
<evidence type="ECO:0000256" key="3">
    <source>
        <dbReference type="ARBA" id="ARBA00022723"/>
    </source>
</evidence>
<sequence>MKAIIFDMDGVIIDSEPFWQQAEVEVFNRYGVPVTTDMALQTMGLRIDLVVEHWFKHYPCATPKQVLVNEMLDRVNQLVRDQGQALPGFLPLLERIKAQGIAVGLATSSPLSMADNVIQRLAIDGQFDAINSAEKLPYGKPHPQVYLDCAAALGVDPLDCLAIEDSVTGLTAAKAARMKAIAVPPPESFDKAGYGIADIKLASLTQVDAAQLNQLGFAV</sequence>
<dbReference type="PRINTS" id="PR00413">
    <property type="entry name" value="HADHALOGNASE"/>
</dbReference>
<organism evidence="7 8">
    <name type="scientific">Neiella litorisoli</name>
    <dbReference type="NCBI Taxonomy" id="2771431"/>
    <lineage>
        <taxon>Bacteria</taxon>
        <taxon>Pseudomonadati</taxon>
        <taxon>Pseudomonadota</taxon>
        <taxon>Gammaproteobacteria</taxon>
        <taxon>Alteromonadales</taxon>
        <taxon>Echinimonadaceae</taxon>
        <taxon>Neiella</taxon>
    </lineage>
</organism>
<dbReference type="PANTHER" id="PTHR46193">
    <property type="entry name" value="6-PHOSPHOGLUCONATE PHOSPHATASE"/>
    <property type="match status" value="1"/>
</dbReference>
<dbReference type="EMBL" id="JACXAF010000010">
    <property type="protein sequence ID" value="MBD1389583.1"/>
    <property type="molecule type" value="Genomic_DNA"/>
</dbReference>
<dbReference type="SFLD" id="SFLDG01135">
    <property type="entry name" value="C1.5.6:_HAD__Beta-PGM__Phospha"/>
    <property type="match status" value="1"/>
</dbReference>
<keyword evidence="6" id="KW-0119">Carbohydrate metabolism</keyword>
<accession>A0A8J6UJ00</accession>
<dbReference type="Gene3D" id="3.40.50.1000">
    <property type="entry name" value="HAD superfamily/HAD-like"/>
    <property type="match status" value="1"/>
</dbReference>
<dbReference type="InterPro" id="IPR006439">
    <property type="entry name" value="HAD-SF_hydro_IA"/>
</dbReference>
<dbReference type="InterPro" id="IPR051600">
    <property type="entry name" value="Beta-PGM-like"/>
</dbReference>
<dbReference type="Proteomes" id="UP000638014">
    <property type="component" value="Unassembled WGS sequence"/>
</dbReference>
<dbReference type="InterPro" id="IPR023214">
    <property type="entry name" value="HAD_sf"/>
</dbReference>
<dbReference type="SFLD" id="SFLDS00003">
    <property type="entry name" value="Haloacid_Dehalogenase"/>
    <property type="match status" value="1"/>
</dbReference>
<gene>
    <name evidence="7" type="primary">hxpB</name>
    <name evidence="7" type="ORF">IC617_09090</name>
</gene>
<proteinExistence type="inferred from homology"/>
<dbReference type="SUPFAM" id="SSF56784">
    <property type="entry name" value="HAD-like"/>
    <property type="match status" value="1"/>
</dbReference>
<dbReference type="AlphaFoldDB" id="A0A8J6UJ00"/>
<evidence type="ECO:0000256" key="1">
    <source>
        <dbReference type="ARBA" id="ARBA00001946"/>
    </source>
</evidence>
<dbReference type="GO" id="GO:0000287">
    <property type="term" value="F:magnesium ion binding"/>
    <property type="evidence" value="ECO:0007669"/>
    <property type="project" value="UniProtKB-ARBA"/>
</dbReference>
<keyword evidence="5" id="KW-0460">Magnesium</keyword>
<keyword evidence="4" id="KW-0378">Hydrolase</keyword>
<evidence type="ECO:0000256" key="5">
    <source>
        <dbReference type="ARBA" id="ARBA00022842"/>
    </source>
</evidence>
<evidence type="ECO:0000256" key="4">
    <source>
        <dbReference type="ARBA" id="ARBA00022801"/>
    </source>
</evidence>
<comment type="caution">
    <text evidence="7">The sequence shown here is derived from an EMBL/GenBank/DDBJ whole genome shotgun (WGS) entry which is preliminary data.</text>
</comment>
<evidence type="ECO:0000313" key="7">
    <source>
        <dbReference type="EMBL" id="MBD1389583.1"/>
    </source>
</evidence>
<dbReference type="InterPro" id="IPR036412">
    <property type="entry name" value="HAD-like_sf"/>
</dbReference>